<evidence type="ECO:0000313" key="7">
    <source>
        <dbReference type="Proteomes" id="UP000269591"/>
    </source>
</evidence>
<dbReference type="PANTHER" id="PTHR46797">
    <property type="entry name" value="HTH-TYPE TRANSCRIPTIONAL REGULATOR"/>
    <property type="match status" value="1"/>
</dbReference>
<reference evidence="5" key="3">
    <citation type="journal article" date="2021" name="PeerJ">
        <title>Extensive microbial diversity within the chicken gut microbiome revealed by metagenomics and culture.</title>
        <authorList>
            <person name="Gilroy R."/>
            <person name="Ravi A."/>
            <person name="Getino M."/>
            <person name="Pursley I."/>
            <person name="Horton D.L."/>
            <person name="Alikhan N.F."/>
            <person name="Baker D."/>
            <person name="Gharbi K."/>
            <person name="Hall N."/>
            <person name="Watson M."/>
            <person name="Adriaenssens E.M."/>
            <person name="Foster-Nyarko E."/>
            <person name="Jarju S."/>
            <person name="Secka A."/>
            <person name="Antonio M."/>
            <person name="Oren A."/>
            <person name="Chaudhuri R.R."/>
            <person name="La Ragione R."/>
            <person name="Hildebrand F."/>
            <person name="Pallen M.J."/>
        </authorList>
    </citation>
    <scope>NUCLEOTIDE SEQUENCE</scope>
    <source>
        <strain evidence="5">ChiGjej6B6-11269</strain>
    </source>
</reference>
<evidence type="ECO:0000313" key="6">
    <source>
        <dbReference type="EMBL" id="RNL38768.1"/>
    </source>
</evidence>
<dbReference type="InterPro" id="IPR010982">
    <property type="entry name" value="Lambda_DNA-bd_dom_sf"/>
</dbReference>
<dbReference type="AlphaFoldDB" id="A0A3N0AVQ7"/>
<dbReference type="Pfam" id="PF01381">
    <property type="entry name" value="HTH_3"/>
    <property type="match status" value="1"/>
</dbReference>
<dbReference type="PROSITE" id="PS50943">
    <property type="entry name" value="HTH_CROC1"/>
    <property type="match status" value="1"/>
</dbReference>
<evidence type="ECO:0000256" key="2">
    <source>
        <dbReference type="ARBA" id="ARBA00023125"/>
    </source>
</evidence>
<proteinExistence type="predicted"/>
<dbReference type="EMBL" id="QIBX01000016">
    <property type="protein sequence ID" value="RNL38768.1"/>
    <property type="molecule type" value="Genomic_DNA"/>
</dbReference>
<gene>
    <name evidence="6" type="ORF">DMP06_08550</name>
    <name evidence="5" type="ORF">K8U77_06535</name>
</gene>
<reference evidence="6" key="2">
    <citation type="journal article" date="2019" name="Microbiol. Resour. Announc.">
        <title>Draft Genome Sequences of Type Strains of Gordonibacter faecihominis, Paraeggerthella hongkongensis, Parvibacter caecicola,Slackia equolifaciens, Slackia faecicanis, and Slackia isoflavoniconvertens.</title>
        <authorList>
            <person name="Danylec N."/>
            <person name="Stoll D.A."/>
            <person name="Dotsch A."/>
            <person name="Huch M."/>
        </authorList>
    </citation>
    <scope>NUCLEOTIDE SEQUENCE</scope>
    <source>
        <strain evidence="6">DSM 24851</strain>
    </source>
</reference>
<keyword evidence="7" id="KW-1185">Reference proteome</keyword>
<dbReference type="OrthoDB" id="3197401at2"/>
<comment type="caution">
    <text evidence="6">The sequence shown here is derived from an EMBL/GenBank/DDBJ whole genome shotgun (WGS) entry which is preliminary data.</text>
</comment>
<organism evidence="6 7">
    <name type="scientific">Slackia equolifaciens</name>
    <dbReference type="NCBI Taxonomy" id="498718"/>
    <lineage>
        <taxon>Bacteria</taxon>
        <taxon>Bacillati</taxon>
        <taxon>Actinomycetota</taxon>
        <taxon>Coriobacteriia</taxon>
        <taxon>Eggerthellales</taxon>
        <taxon>Eggerthellaceae</taxon>
        <taxon>Slackia</taxon>
    </lineage>
</organism>
<dbReference type="InterPro" id="IPR050807">
    <property type="entry name" value="TransReg_Diox_bact_type"/>
</dbReference>
<dbReference type="Proteomes" id="UP000269591">
    <property type="component" value="Unassembled WGS sequence"/>
</dbReference>
<dbReference type="GO" id="GO:0003700">
    <property type="term" value="F:DNA-binding transcription factor activity"/>
    <property type="evidence" value="ECO:0007669"/>
    <property type="project" value="TreeGrafter"/>
</dbReference>
<dbReference type="EMBL" id="DYWI01000121">
    <property type="protein sequence ID" value="HJF65755.1"/>
    <property type="molecule type" value="Genomic_DNA"/>
</dbReference>
<evidence type="ECO:0000256" key="3">
    <source>
        <dbReference type="ARBA" id="ARBA00023163"/>
    </source>
</evidence>
<dbReference type="CDD" id="cd00093">
    <property type="entry name" value="HTH_XRE"/>
    <property type="match status" value="1"/>
</dbReference>
<dbReference type="SUPFAM" id="SSF47413">
    <property type="entry name" value="lambda repressor-like DNA-binding domains"/>
    <property type="match status" value="1"/>
</dbReference>
<evidence type="ECO:0000259" key="4">
    <source>
        <dbReference type="PROSITE" id="PS50943"/>
    </source>
</evidence>
<dbReference type="Proteomes" id="UP000786989">
    <property type="component" value="Unassembled WGS sequence"/>
</dbReference>
<dbReference type="RefSeq" id="WP_123209320.1">
    <property type="nucleotide sequence ID" value="NZ_JBHTHO010000002.1"/>
</dbReference>
<keyword evidence="1" id="KW-0805">Transcription regulation</keyword>
<sequence length="75" mass="8380">MDELTRKFGIRLKRLRTESHLTQEQLALMIGVSKKYVSNIENGRGNPTLTTIEKFARGLDVTASELLDGVDSKTS</sequence>
<feature type="domain" description="HTH cro/C1-type" evidence="4">
    <location>
        <begin position="12"/>
        <end position="66"/>
    </location>
</feature>
<keyword evidence="3" id="KW-0804">Transcription</keyword>
<accession>A0A3N0AVQ7</accession>
<dbReference type="GO" id="GO:0005829">
    <property type="term" value="C:cytosol"/>
    <property type="evidence" value="ECO:0007669"/>
    <property type="project" value="TreeGrafter"/>
</dbReference>
<reference evidence="5" key="4">
    <citation type="submission" date="2021-09" db="EMBL/GenBank/DDBJ databases">
        <authorList>
            <person name="Gilroy R."/>
        </authorList>
    </citation>
    <scope>NUCLEOTIDE SEQUENCE</scope>
    <source>
        <strain evidence="5">ChiGjej6B6-11269</strain>
    </source>
</reference>
<dbReference type="InterPro" id="IPR001387">
    <property type="entry name" value="Cro/C1-type_HTH"/>
</dbReference>
<dbReference type="Gene3D" id="1.10.260.40">
    <property type="entry name" value="lambda repressor-like DNA-binding domains"/>
    <property type="match status" value="1"/>
</dbReference>
<reference evidence="7" key="1">
    <citation type="submission" date="2018-05" db="EMBL/GenBank/DDBJ databases">
        <title>Genome Sequencing of selected type strains of the family Eggerthellaceae.</title>
        <authorList>
            <person name="Danylec N."/>
            <person name="Stoll D.A."/>
            <person name="Doetsch A."/>
            <person name="Huch M."/>
        </authorList>
    </citation>
    <scope>NUCLEOTIDE SEQUENCE [LARGE SCALE GENOMIC DNA]</scope>
    <source>
        <strain evidence="7">DSM 24851</strain>
    </source>
</reference>
<protein>
    <submittedName>
        <fullName evidence="5">Helix-turn-helix domain-containing protein</fullName>
    </submittedName>
    <submittedName>
        <fullName evidence="6">Transcriptional regulator</fullName>
    </submittedName>
</protein>
<evidence type="ECO:0000313" key="5">
    <source>
        <dbReference type="EMBL" id="HJF65755.1"/>
    </source>
</evidence>
<keyword evidence="2" id="KW-0238">DNA-binding</keyword>
<dbReference type="GO" id="GO:0003677">
    <property type="term" value="F:DNA binding"/>
    <property type="evidence" value="ECO:0007669"/>
    <property type="project" value="UniProtKB-KW"/>
</dbReference>
<dbReference type="SMART" id="SM00530">
    <property type="entry name" value="HTH_XRE"/>
    <property type="match status" value="1"/>
</dbReference>
<evidence type="ECO:0000256" key="1">
    <source>
        <dbReference type="ARBA" id="ARBA00023015"/>
    </source>
</evidence>
<name>A0A3N0AVQ7_9ACTN</name>
<dbReference type="PANTHER" id="PTHR46797:SF23">
    <property type="entry name" value="HTH-TYPE TRANSCRIPTIONAL REGULATOR SUTR"/>
    <property type="match status" value="1"/>
</dbReference>